<protein>
    <submittedName>
        <fullName evidence="2">Uncharacterized protein</fullName>
    </submittedName>
</protein>
<keyword evidence="3" id="KW-1185">Reference proteome</keyword>
<accession>A0ABY9JQH3</accession>
<evidence type="ECO:0000313" key="3">
    <source>
        <dbReference type="Proteomes" id="UP001197974"/>
    </source>
</evidence>
<proteinExistence type="predicted"/>
<feature type="compositionally biased region" description="Basic and acidic residues" evidence="1">
    <location>
        <begin position="29"/>
        <end position="39"/>
    </location>
</feature>
<feature type="region of interest" description="Disordered" evidence="1">
    <location>
        <begin position="1"/>
        <end position="52"/>
    </location>
</feature>
<name>A0ABY9JQH3_9BACI</name>
<dbReference type="RefSeq" id="WP_306019615.1">
    <property type="nucleotide sequence ID" value="NZ_CP129013.1"/>
</dbReference>
<evidence type="ECO:0000256" key="1">
    <source>
        <dbReference type="SAM" id="MobiDB-lite"/>
    </source>
</evidence>
<gene>
    <name evidence="2" type="ORF">LC087_12200</name>
</gene>
<organism evidence="2 3">
    <name type="scientific">Bacillus carboniphilus</name>
    <dbReference type="NCBI Taxonomy" id="86663"/>
    <lineage>
        <taxon>Bacteria</taxon>
        <taxon>Bacillati</taxon>
        <taxon>Bacillota</taxon>
        <taxon>Bacilli</taxon>
        <taxon>Bacillales</taxon>
        <taxon>Bacillaceae</taxon>
        <taxon>Bacillus</taxon>
    </lineage>
</organism>
<sequence>MTDTSNESNKDELAKKKAAAAAKAKALAKKNEQDQKPQQEESTIPSPQDPYLSKYQSIINHHLTVEALEEAFINSHSKDVPTLIVKKRSLFFSS</sequence>
<dbReference type="EMBL" id="CP129013">
    <property type="protein sequence ID" value="WLR41636.1"/>
    <property type="molecule type" value="Genomic_DNA"/>
</dbReference>
<evidence type="ECO:0000313" key="2">
    <source>
        <dbReference type="EMBL" id="WLR41636.1"/>
    </source>
</evidence>
<dbReference type="Proteomes" id="UP001197974">
    <property type="component" value="Chromosome"/>
</dbReference>
<reference evidence="2 3" key="1">
    <citation type="submission" date="2023-06" db="EMBL/GenBank/DDBJ databases">
        <title>Five Gram-positive bacteria isolated from mangrove sediments in Shenzhen, Guangdong, China.</title>
        <authorList>
            <person name="Yu S."/>
            <person name="Zheng W."/>
            <person name="Huang Y."/>
        </authorList>
    </citation>
    <scope>NUCLEOTIDE SEQUENCE [LARGE SCALE GENOMIC DNA]</scope>
    <source>
        <strain evidence="2 3">SaN35-3</strain>
    </source>
</reference>